<gene>
    <name evidence="4" type="ORF">F8388_021283</name>
</gene>
<evidence type="ECO:0000313" key="5">
    <source>
        <dbReference type="Proteomes" id="UP000525078"/>
    </source>
</evidence>
<evidence type="ECO:0000256" key="3">
    <source>
        <dbReference type="SAM" id="Phobius"/>
    </source>
</evidence>
<dbReference type="PANTHER" id="PTHR43049:SF1">
    <property type="entry name" value="EARLY ENDOSOME ANTIGEN"/>
    <property type="match status" value="1"/>
</dbReference>
<keyword evidence="3" id="KW-1133">Transmembrane helix</keyword>
<feature type="coiled-coil region" evidence="1">
    <location>
        <begin position="8"/>
        <end position="80"/>
    </location>
</feature>
<proteinExistence type="predicted"/>
<accession>A0A7J6GFD3</accession>
<name>A0A7J6GFD3_CANSA</name>
<feature type="region of interest" description="Disordered" evidence="2">
    <location>
        <begin position="210"/>
        <end position="240"/>
    </location>
</feature>
<dbReference type="AlphaFoldDB" id="A0A7J6GFD3"/>
<feature type="transmembrane region" description="Helical" evidence="3">
    <location>
        <begin position="245"/>
        <end position="265"/>
    </location>
</feature>
<evidence type="ECO:0000256" key="2">
    <source>
        <dbReference type="SAM" id="MobiDB-lite"/>
    </source>
</evidence>
<comment type="caution">
    <text evidence="4">The sequence shown here is derived from an EMBL/GenBank/DDBJ whole genome shotgun (WGS) entry which is preliminary data.</text>
</comment>
<evidence type="ECO:0000313" key="4">
    <source>
        <dbReference type="EMBL" id="KAF4381655.1"/>
    </source>
</evidence>
<protein>
    <submittedName>
        <fullName evidence="4">Uncharacterized protein</fullName>
    </submittedName>
</protein>
<sequence>MDENNMLNETYQNARKEHQSTILQLEGNLKETKEIIDALKAENEQLKAEIAEKSSLQSRLKELEEHLLKAETQLKEEVERNQSVSAAREAEFTSKLEDHANKARDINLLDDQVVQLQKDLQLAQATIAELTQKRDADAKKDREQEAAVKLSQDEIEAKNKQITLLEDHVKDLEHKLQLADAKITEKGDGSNQSEVKDGLEIKSRDIGLNVSAPSKRKSKKKSEATSAPSSSSEVRTQTAEHSPLMTLKITLTVALVSVIIGVILGKRY</sequence>
<organism evidence="4 5">
    <name type="scientific">Cannabis sativa</name>
    <name type="common">Hemp</name>
    <name type="synonym">Marijuana</name>
    <dbReference type="NCBI Taxonomy" id="3483"/>
    <lineage>
        <taxon>Eukaryota</taxon>
        <taxon>Viridiplantae</taxon>
        <taxon>Streptophyta</taxon>
        <taxon>Embryophyta</taxon>
        <taxon>Tracheophyta</taxon>
        <taxon>Spermatophyta</taxon>
        <taxon>Magnoliopsida</taxon>
        <taxon>eudicotyledons</taxon>
        <taxon>Gunneridae</taxon>
        <taxon>Pentapetalae</taxon>
        <taxon>rosids</taxon>
        <taxon>fabids</taxon>
        <taxon>Rosales</taxon>
        <taxon>Cannabaceae</taxon>
        <taxon>Cannabis</taxon>
    </lineage>
</organism>
<reference evidence="4 5" key="1">
    <citation type="journal article" date="2020" name="bioRxiv">
        <title>Sequence and annotation of 42 cannabis genomes reveals extensive copy number variation in cannabinoid synthesis and pathogen resistance genes.</title>
        <authorList>
            <person name="Mckernan K.J."/>
            <person name="Helbert Y."/>
            <person name="Kane L.T."/>
            <person name="Ebling H."/>
            <person name="Zhang L."/>
            <person name="Liu B."/>
            <person name="Eaton Z."/>
            <person name="Mclaughlin S."/>
            <person name="Kingan S."/>
            <person name="Baybayan P."/>
            <person name="Concepcion G."/>
            <person name="Jordan M."/>
            <person name="Riva A."/>
            <person name="Barbazuk W."/>
            <person name="Harkins T."/>
        </authorList>
    </citation>
    <scope>NUCLEOTIDE SEQUENCE [LARGE SCALE GENOMIC DNA]</scope>
    <source>
        <strain evidence="5">cv. Jamaican Lion 4</strain>
        <tissue evidence="4">Leaf</tissue>
    </source>
</reference>
<keyword evidence="3" id="KW-0472">Membrane</keyword>
<feature type="coiled-coil region" evidence="1">
    <location>
        <begin position="106"/>
        <end position="182"/>
    </location>
</feature>
<feature type="compositionally biased region" description="Low complexity" evidence="2">
    <location>
        <begin position="224"/>
        <end position="236"/>
    </location>
</feature>
<dbReference type="Proteomes" id="UP000525078">
    <property type="component" value="Unassembled WGS sequence"/>
</dbReference>
<evidence type="ECO:0000256" key="1">
    <source>
        <dbReference type="SAM" id="Coils"/>
    </source>
</evidence>
<dbReference type="PANTHER" id="PTHR43049">
    <property type="entry name" value="EARLY ENDOSOME ANTIGEN"/>
    <property type="match status" value="1"/>
</dbReference>
<keyword evidence="1" id="KW-0175">Coiled coil</keyword>
<keyword evidence="3" id="KW-0812">Transmembrane</keyword>
<dbReference type="EMBL" id="JAATIP010000060">
    <property type="protein sequence ID" value="KAF4381655.1"/>
    <property type="molecule type" value="Genomic_DNA"/>
</dbReference>